<evidence type="ECO:0000259" key="1">
    <source>
        <dbReference type="Pfam" id="PF02872"/>
    </source>
</evidence>
<dbReference type="EC" id="3.1.3.5" evidence="2"/>
<dbReference type="PATRIC" id="fig|1347342.6.peg.2384"/>
<dbReference type="PANTHER" id="PTHR11575">
    <property type="entry name" value="5'-NUCLEOTIDASE-RELATED"/>
    <property type="match status" value="1"/>
</dbReference>
<dbReference type="STRING" id="1347342.BN863_23730"/>
<dbReference type="RefSeq" id="WP_038530843.1">
    <property type="nucleotide sequence ID" value="NZ_HG315671.1"/>
</dbReference>
<dbReference type="Pfam" id="PF02872">
    <property type="entry name" value="5_nucleotid_C"/>
    <property type="match status" value="1"/>
</dbReference>
<dbReference type="InterPro" id="IPR008334">
    <property type="entry name" value="5'-Nucleotdase_C"/>
</dbReference>
<dbReference type="PRINTS" id="PR01607">
    <property type="entry name" value="APYRASEFAMLY"/>
</dbReference>
<organism evidence="2 3">
    <name type="scientific">Formosa agariphila (strain DSM 15362 / KCTC 12365 / LMG 23005 / KMM 3901 / M-2Alg 35-1)</name>
    <dbReference type="NCBI Taxonomy" id="1347342"/>
    <lineage>
        <taxon>Bacteria</taxon>
        <taxon>Pseudomonadati</taxon>
        <taxon>Bacteroidota</taxon>
        <taxon>Flavobacteriia</taxon>
        <taxon>Flavobacteriales</taxon>
        <taxon>Flavobacteriaceae</taxon>
        <taxon>Formosa</taxon>
    </lineage>
</organism>
<gene>
    <name evidence="2" type="ORF">BN863_23730</name>
</gene>
<evidence type="ECO:0000313" key="3">
    <source>
        <dbReference type="Proteomes" id="UP000016160"/>
    </source>
</evidence>
<sequence>MIFKQFIVSISLVLLAGCKTSTLNLEKIEGEQIPISEAIQPNQDITDFIKPYHDHVVKTLDSVLAYAPASYKKSDGEYNTALGNLMADIVYEQSNPIFKSRSNHDIDFVILNYGGIRAPISKGDITLKTAYEIMPFENSIVVVNVKGKNVNEAMNYLSKAKRPHPVSQLKLVINSDFNVTEALVKGQPIEEDKTYYIATNDYLYNGGDHMTFFKPNDSLYVLNYKWRNAIIDYFTKTDTINPVIDDRFIQIQ</sequence>
<dbReference type="InterPro" id="IPR006179">
    <property type="entry name" value="5_nucleotidase/apyrase"/>
</dbReference>
<dbReference type="HOGENOM" id="CLU_094493_1_0_10"/>
<dbReference type="Proteomes" id="UP000016160">
    <property type="component" value="Chromosome"/>
</dbReference>
<dbReference type="eggNOG" id="COG0737">
    <property type="taxonomic scope" value="Bacteria"/>
</dbReference>
<dbReference type="OrthoDB" id="4762412at2"/>
<protein>
    <submittedName>
        <fullName evidence="2">5'-nucleotidase</fullName>
        <ecNumber evidence="2">3.1.3.5</ecNumber>
    </submittedName>
</protein>
<dbReference type="Gene3D" id="3.90.780.10">
    <property type="entry name" value="5'-Nucleotidase, C-terminal domain"/>
    <property type="match status" value="1"/>
</dbReference>
<accession>T2KMV7</accession>
<keyword evidence="2" id="KW-0378">Hydrolase</keyword>
<name>T2KMV7_FORAG</name>
<dbReference type="GO" id="GO:0008253">
    <property type="term" value="F:5'-nucleotidase activity"/>
    <property type="evidence" value="ECO:0007669"/>
    <property type="project" value="UniProtKB-EC"/>
</dbReference>
<proteinExistence type="predicted"/>
<dbReference type="EMBL" id="HG315671">
    <property type="protein sequence ID" value="CDF80085.1"/>
    <property type="molecule type" value="Genomic_DNA"/>
</dbReference>
<dbReference type="InterPro" id="IPR036907">
    <property type="entry name" value="5'-Nucleotdase_C_sf"/>
</dbReference>
<evidence type="ECO:0000313" key="2">
    <source>
        <dbReference type="EMBL" id="CDF80085.1"/>
    </source>
</evidence>
<dbReference type="GO" id="GO:0030288">
    <property type="term" value="C:outer membrane-bounded periplasmic space"/>
    <property type="evidence" value="ECO:0007669"/>
    <property type="project" value="TreeGrafter"/>
</dbReference>
<dbReference type="SUPFAM" id="SSF55816">
    <property type="entry name" value="5'-nucleotidase (syn. UDP-sugar hydrolase), C-terminal domain"/>
    <property type="match status" value="1"/>
</dbReference>
<reference evidence="2 3" key="1">
    <citation type="journal article" date="2013" name="Appl. Environ. Microbiol.">
        <title>The genome of the alga-associated marine flavobacterium Formosa agariphila KMM 3901T reveals a broad potential for degradation of algal polysaccharides.</title>
        <authorList>
            <person name="Mann A.J."/>
            <person name="Hahnke R.L."/>
            <person name="Huang S."/>
            <person name="Werner J."/>
            <person name="Xing P."/>
            <person name="Barbeyron T."/>
            <person name="Huettel B."/>
            <person name="Stueber K."/>
            <person name="Reinhardt R."/>
            <person name="Harder J."/>
            <person name="Gloeckner F.O."/>
            <person name="Amann R.I."/>
            <person name="Teeling H."/>
        </authorList>
    </citation>
    <scope>NUCLEOTIDE SEQUENCE [LARGE SCALE GENOMIC DNA]</scope>
    <source>
        <strain evidence="3">DSM 15362 / KCTC 12365 / LMG 23005 / KMM 3901</strain>
    </source>
</reference>
<feature type="domain" description="5'-Nucleotidase C-terminal" evidence="1">
    <location>
        <begin position="78"/>
        <end position="214"/>
    </location>
</feature>
<dbReference type="PROSITE" id="PS51257">
    <property type="entry name" value="PROKAR_LIPOPROTEIN"/>
    <property type="match status" value="1"/>
</dbReference>
<dbReference type="PANTHER" id="PTHR11575:SF24">
    <property type="entry name" value="5'-NUCLEOTIDASE"/>
    <property type="match status" value="1"/>
</dbReference>
<keyword evidence="3" id="KW-1185">Reference proteome</keyword>
<dbReference type="GO" id="GO:0009166">
    <property type="term" value="P:nucleotide catabolic process"/>
    <property type="evidence" value="ECO:0007669"/>
    <property type="project" value="InterPro"/>
</dbReference>
<dbReference type="AlphaFoldDB" id="T2KMV7"/>